<feature type="non-terminal residue" evidence="2">
    <location>
        <position position="1"/>
    </location>
</feature>
<evidence type="ECO:0000256" key="1">
    <source>
        <dbReference type="SAM" id="MobiDB-lite"/>
    </source>
</evidence>
<feature type="compositionally biased region" description="Low complexity" evidence="1">
    <location>
        <begin position="97"/>
        <end position="108"/>
    </location>
</feature>
<organism evidence="2">
    <name type="scientific">Tetraselmis sp. GSL018</name>
    <dbReference type="NCBI Taxonomy" id="582737"/>
    <lineage>
        <taxon>Eukaryota</taxon>
        <taxon>Viridiplantae</taxon>
        <taxon>Chlorophyta</taxon>
        <taxon>core chlorophytes</taxon>
        <taxon>Chlorodendrophyceae</taxon>
        <taxon>Chlorodendrales</taxon>
        <taxon>Chlorodendraceae</taxon>
        <taxon>Tetraselmis</taxon>
    </lineage>
</organism>
<protein>
    <submittedName>
        <fullName evidence="2">Uncharacterized protein</fullName>
    </submittedName>
</protein>
<feature type="region of interest" description="Disordered" evidence="1">
    <location>
        <begin position="1"/>
        <end position="20"/>
    </location>
</feature>
<accession>A0A061S4L8</accession>
<reference evidence="2" key="1">
    <citation type="submission" date="2014-05" db="EMBL/GenBank/DDBJ databases">
        <title>The transcriptome of the halophilic microalga Tetraselmis sp. GSL018 isolated from the Great Salt Lake, Utah.</title>
        <authorList>
            <person name="Jinkerson R.E."/>
            <person name="D'Adamo S."/>
            <person name="Posewitz M.C."/>
        </authorList>
    </citation>
    <scope>NUCLEOTIDE SEQUENCE</scope>
    <source>
        <strain evidence="2">GSL018</strain>
    </source>
</reference>
<gene>
    <name evidence="2" type="ORF">TSPGSL018_16918</name>
</gene>
<dbReference type="AlphaFoldDB" id="A0A061S4L8"/>
<dbReference type="EMBL" id="GBEZ01007757">
    <property type="protein sequence ID" value="JAC77726.1"/>
    <property type="molecule type" value="Transcribed_RNA"/>
</dbReference>
<evidence type="ECO:0000313" key="2">
    <source>
        <dbReference type="EMBL" id="JAC77726.1"/>
    </source>
</evidence>
<name>A0A061S4L8_9CHLO</name>
<sequence length="152" mass="16334">LLRTNQATETPLLPPGCTSNWRRQREEHKHSDNCFRLDARAVSQHFRPQLGNGTGQEGRTHVRIRTCTGQPTAAMQAIRAPVASPRCPGGANQADKTSGLGSPMSLPPSLTSSTSLGISLCVSHLSLCPLPLPSLLQGQFDAPFKTLIGRRS</sequence>
<feature type="region of interest" description="Disordered" evidence="1">
    <location>
        <begin position="84"/>
        <end position="108"/>
    </location>
</feature>
<proteinExistence type="predicted"/>